<dbReference type="AlphaFoldDB" id="A0A414PY98"/>
<dbReference type="Proteomes" id="UP000284676">
    <property type="component" value="Unassembled WGS sequence"/>
</dbReference>
<dbReference type="EMBL" id="QRHL01000004">
    <property type="protein sequence ID" value="RHF73451.1"/>
    <property type="molecule type" value="Genomic_DNA"/>
</dbReference>
<comment type="caution">
    <text evidence="1">The sequence shown here is derived from an EMBL/GenBank/DDBJ whole genome shotgun (WGS) entry which is preliminary data.</text>
</comment>
<evidence type="ECO:0000313" key="1">
    <source>
        <dbReference type="EMBL" id="RHF73451.1"/>
    </source>
</evidence>
<sequence>MSVVTTVQKEIESLKNSIKREKAIEANIFDMTAVIKHIAELKEASEPMAEESPYETYEEWQAAAEKELKGYQSSLVTIAENKEILVALETYISEHPEGV</sequence>
<organism evidence="1 2">
    <name type="scientific">Fusobacterium mortiferum</name>
    <dbReference type="NCBI Taxonomy" id="850"/>
    <lineage>
        <taxon>Bacteria</taxon>
        <taxon>Fusobacteriati</taxon>
        <taxon>Fusobacteriota</taxon>
        <taxon>Fusobacteriia</taxon>
        <taxon>Fusobacteriales</taxon>
        <taxon>Fusobacteriaceae</taxon>
        <taxon>Fusobacterium</taxon>
    </lineage>
</organism>
<reference evidence="1 2" key="1">
    <citation type="submission" date="2018-08" db="EMBL/GenBank/DDBJ databases">
        <title>A genome reference for cultivated species of the human gut microbiota.</title>
        <authorList>
            <person name="Zou Y."/>
            <person name="Xue W."/>
            <person name="Luo G."/>
        </authorList>
    </citation>
    <scope>NUCLEOTIDE SEQUENCE [LARGE SCALE GENOMIC DNA]</scope>
    <source>
        <strain evidence="1 2">AM25-1</strain>
    </source>
</reference>
<gene>
    <name evidence="1" type="ORF">DW663_04055</name>
</gene>
<name>A0A414PY98_FUSMR</name>
<proteinExistence type="predicted"/>
<accession>A0A414PY98</accession>
<dbReference type="RefSeq" id="WP_118234150.1">
    <property type="nucleotide sequence ID" value="NZ_CAEUHP010000001.1"/>
</dbReference>
<protein>
    <submittedName>
        <fullName evidence="1">Uncharacterized protein</fullName>
    </submittedName>
</protein>
<evidence type="ECO:0000313" key="2">
    <source>
        <dbReference type="Proteomes" id="UP000284676"/>
    </source>
</evidence>